<accession>A0A6G0U0M2</accession>
<name>A0A6G0U0M2_APHGL</name>
<gene>
    <name evidence="1" type="ORF">AGLY_003344</name>
</gene>
<sequence>MLALVAGVGCISVFVGSAVYMAGLTEFWTAASVCSSIIDPNDQIILATGKKNNLSKSTKCRKLLDEENYIESLSHNDSFITLPSVEINNPCTILINNSLIEPTTNYTGVDNHVTDHSPSVDFDLLTCNNINQLSNNASASSLLGSSDANLNPIEDVQSPITRSKDIVGDICFEHLPASCRTLYKMYSGMSYEKPVEVQIVNPEDTIRLVIGVDGLPLSKSSGNCFWPILGYLRQRNQSVFPIGIYWGNKKPDNSNEFIKFFVEEIKQLTSHGINVKHIDYMHAVCLGAVKKILMLWKGKTICKRSINKQKLNSLQIKHISERLVSFRNSIPCEFVRKIRSLDKLPSLNIAMTIFLSPNYNMLASSAKSIMNDFVKRFAYLYGSHFVSHNIHSLIHLCDDYNLYGPLDNVSCFKFENYICGLKKMVRKNDKPLQQVVKRFQERPSSLMANNYENVNNVVEKHFKMEHSEGPLINGTSSPHLSLYLQFYITEYITIVMSLNEALSRANKAEYTSEFSDIETGAKNIKRKRKTEQNSDQVLSTSAVSSIDDLDIDKDYLPNLFTNIHHDNSEDKDDFLQSTLVSNDDYSLTVKCKQASYNKQNTSAGFTDKITPTIHKTEDYCANVYTNFTPNANDLRSVMSYLAYIKCEVNRISETQQEIMEILNNNNTQIIQKTSDSLNLDNHETDYFIMNWPINNDDVSLVSSWKLMISLACERLHQFWLTLSRLPISNFQNVSLDCCVEQCVYNRSDKHNICRLYCPIYVFIYVVLPEHMDKFVHSNKNSTTELISN</sequence>
<organism evidence="1 2">
    <name type="scientific">Aphis glycines</name>
    <name type="common">Soybean aphid</name>
    <dbReference type="NCBI Taxonomy" id="307491"/>
    <lineage>
        <taxon>Eukaryota</taxon>
        <taxon>Metazoa</taxon>
        <taxon>Ecdysozoa</taxon>
        <taxon>Arthropoda</taxon>
        <taxon>Hexapoda</taxon>
        <taxon>Insecta</taxon>
        <taxon>Pterygota</taxon>
        <taxon>Neoptera</taxon>
        <taxon>Paraneoptera</taxon>
        <taxon>Hemiptera</taxon>
        <taxon>Sternorrhyncha</taxon>
        <taxon>Aphidomorpha</taxon>
        <taxon>Aphidoidea</taxon>
        <taxon>Aphididae</taxon>
        <taxon>Aphidini</taxon>
        <taxon>Aphis</taxon>
        <taxon>Aphis</taxon>
    </lineage>
</organism>
<dbReference type="EMBL" id="VYZN01000010">
    <property type="protein sequence ID" value="KAE9542483.1"/>
    <property type="molecule type" value="Genomic_DNA"/>
</dbReference>
<proteinExistence type="predicted"/>
<reference evidence="1 2" key="1">
    <citation type="submission" date="2019-08" db="EMBL/GenBank/DDBJ databases">
        <title>The genome of the soybean aphid Biotype 1, its phylome, world population structure and adaptation to the North American continent.</title>
        <authorList>
            <person name="Giordano R."/>
            <person name="Donthu R.K."/>
            <person name="Hernandez A.G."/>
            <person name="Wright C.L."/>
            <person name="Zimin A.V."/>
        </authorList>
    </citation>
    <scope>NUCLEOTIDE SEQUENCE [LARGE SCALE GENOMIC DNA]</scope>
    <source>
        <tissue evidence="1">Whole aphids</tissue>
    </source>
</reference>
<keyword evidence="2" id="KW-1185">Reference proteome</keyword>
<evidence type="ECO:0000313" key="2">
    <source>
        <dbReference type="Proteomes" id="UP000475862"/>
    </source>
</evidence>
<dbReference type="PANTHER" id="PTHR33053">
    <property type="entry name" value="PROTEIN, PUTATIVE-RELATED"/>
    <property type="match status" value="1"/>
</dbReference>
<protein>
    <submittedName>
        <fullName evidence="1">Uncharacterized protein</fullName>
    </submittedName>
</protein>
<dbReference type="OrthoDB" id="6622109at2759"/>
<dbReference type="AlphaFoldDB" id="A0A6G0U0M2"/>
<evidence type="ECO:0000313" key="1">
    <source>
        <dbReference type="EMBL" id="KAE9542483.1"/>
    </source>
</evidence>
<dbReference type="Proteomes" id="UP000475862">
    <property type="component" value="Unassembled WGS sequence"/>
</dbReference>
<comment type="caution">
    <text evidence="1">The sequence shown here is derived from an EMBL/GenBank/DDBJ whole genome shotgun (WGS) entry which is preliminary data.</text>
</comment>